<evidence type="ECO:0000256" key="1">
    <source>
        <dbReference type="SAM" id="SignalP"/>
    </source>
</evidence>
<comment type="caution">
    <text evidence="3">The sequence shown here is derived from an EMBL/GenBank/DDBJ whole genome shotgun (WGS) entry which is preliminary data.</text>
</comment>
<keyword evidence="4" id="KW-1185">Reference proteome</keyword>
<feature type="signal peptide" evidence="1">
    <location>
        <begin position="1"/>
        <end position="22"/>
    </location>
</feature>
<dbReference type="InterPro" id="IPR012854">
    <property type="entry name" value="Cu_amine_oxidase-like_N"/>
</dbReference>
<dbReference type="EMBL" id="MPVP01000050">
    <property type="protein sequence ID" value="OMD34659.1"/>
    <property type="molecule type" value="Genomic_DNA"/>
</dbReference>
<evidence type="ECO:0000313" key="4">
    <source>
        <dbReference type="Proteomes" id="UP000187158"/>
    </source>
</evidence>
<dbReference type="Proteomes" id="UP000187158">
    <property type="component" value="Unassembled WGS sequence"/>
</dbReference>
<feature type="domain" description="Copper amine oxidase-like N-terminal" evidence="2">
    <location>
        <begin position="39"/>
        <end position="104"/>
    </location>
</feature>
<dbReference type="Pfam" id="PF07833">
    <property type="entry name" value="Cu_amine_oxidN1"/>
    <property type="match status" value="1"/>
</dbReference>
<protein>
    <recommendedName>
        <fullName evidence="2">Copper amine oxidase-like N-terminal domain-containing protein</fullName>
    </recommendedName>
</protein>
<dbReference type="InterPro" id="IPR036582">
    <property type="entry name" value="Mao_N_sf"/>
</dbReference>
<dbReference type="RefSeq" id="WP_076218668.1">
    <property type="nucleotide sequence ID" value="NZ_MPTJ01000018.1"/>
</dbReference>
<proteinExistence type="predicted"/>
<evidence type="ECO:0000259" key="2">
    <source>
        <dbReference type="Pfam" id="PF07833"/>
    </source>
</evidence>
<name>A0ABX3GT96_9BACL</name>
<sequence>MKKAIIGLVAGMLIGSAGMAAAATTQTVQAALAKFTFSVDGQKQTLKNDPLVYKGTTYLPVREVAEMTGYGLEYDNTKKSIDLKSKGGTDVSTELKAKTLLKGRTLIELLAKKYPDYATPTDNKLSLSLDGNLIIGDQKYALPYDSQYNYDVSPLIDARVLSVEDL</sequence>
<keyword evidence="1" id="KW-0732">Signal</keyword>
<gene>
    <name evidence="3" type="ORF">BSO21_10870</name>
</gene>
<evidence type="ECO:0000313" key="3">
    <source>
        <dbReference type="EMBL" id="OMD34659.1"/>
    </source>
</evidence>
<feature type="chain" id="PRO_5047230232" description="Copper amine oxidase-like N-terminal domain-containing protein" evidence="1">
    <location>
        <begin position="23"/>
        <end position="166"/>
    </location>
</feature>
<reference evidence="3 4" key="1">
    <citation type="submission" date="2016-11" db="EMBL/GenBank/DDBJ databases">
        <title>Paenibacillus species isolates.</title>
        <authorList>
            <person name="Beno S.M."/>
        </authorList>
    </citation>
    <scope>NUCLEOTIDE SEQUENCE [LARGE SCALE GENOMIC DNA]</scope>
    <source>
        <strain evidence="3 4">FSL H7-0433</strain>
    </source>
</reference>
<accession>A0ABX3GT96</accession>
<dbReference type="SUPFAM" id="SSF55383">
    <property type="entry name" value="Copper amine oxidase, domain N"/>
    <property type="match status" value="1"/>
</dbReference>
<organism evidence="3 4">
    <name type="scientific">Paenibacillus odorifer</name>
    <dbReference type="NCBI Taxonomy" id="189426"/>
    <lineage>
        <taxon>Bacteria</taxon>
        <taxon>Bacillati</taxon>
        <taxon>Bacillota</taxon>
        <taxon>Bacilli</taxon>
        <taxon>Bacillales</taxon>
        <taxon>Paenibacillaceae</taxon>
        <taxon>Paenibacillus</taxon>
    </lineage>
</organism>